<reference evidence="1" key="1">
    <citation type="journal article" date="2014" name="Int. J. Syst. Evol. Microbiol.">
        <title>Complete genome sequence of Corynebacterium casei LMG S-19264T (=DSM 44701T), isolated from a smear-ripened cheese.</title>
        <authorList>
            <consortium name="US DOE Joint Genome Institute (JGI-PGF)"/>
            <person name="Walter F."/>
            <person name="Albersmeier A."/>
            <person name="Kalinowski J."/>
            <person name="Ruckert C."/>
        </authorList>
    </citation>
    <scope>NUCLEOTIDE SEQUENCE</scope>
    <source>
        <strain evidence="1">CGMCC 1.12506</strain>
    </source>
</reference>
<dbReference type="RefSeq" id="WP_188362017.1">
    <property type="nucleotide sequence ID" value="NZ_BMFG01000005.1"/>
</dbReference>
<protein>
    <submittedName>
        <fullName evidence="1">Uncharacterized protein</fullName>
    </submittedName>
</protein>
<keyword evidence="2" id="KW-1185">Reference proteome</keyword>
<dbReference type="AlphaFoldDB" id="A0A916Y1I8"/>
<comment type="caution">
    <text evidence="1">The sequence shown here is derived from an EMBL/GenBank/DDBJ whole genome shotgun (WGS) entry which is preliminary data.</text>
</comment>
<dbReference type="EMBL" id="BMFG01000005">
    <property type="protein sequence ID" value="GGD26403.1"/>
    <property type="molecule type" value="Genomic_DNA"/>
</dbReference>
<reference evidence="1" key="2">
    <citation type="submission" date="2020-09" db="EMBL/GenBank/DDBJ databases">
        <authorList>
            <person name="Sun Q."/>
            <person name="Zhou Y."/>
        </authorList>
    </citation>
    <scope>NUCLEOTIDE SEQUENCE</scope>
    <source>
        <strain evidence="1">CGMCC 1.12506</strain>
    </source>
</reference>
<proteinExistence type="predicted"/>
<gene>
    <name evidence="1" type="ORF">GCM10011343_15790</name>
</gene>
<dbReference type="Proteomes" id="UP000625735">
    <property type="component" value="Unassembled WGS sequence"/>
</dbReference>
<evidence type="ECO:0000313" key="1">
    <source>
        <dbReference type="EMBL" id="GGD26403.1"/>
    </source>
</evidence>
<evidence type="ECO:0000313" key="2">
    <source>
        <dbReference type="Proteomes" id="UP000625735"/>
    </source>
</evidence>
<name>A0A916Y1I8_9FLAO</name>
<sequence length="225" mass="26484">MARRSRPLNTTRSEFWLRKLINEHSNLLNEYLLENKIISKKDIIEWLSPISNDDNAEYYDEEFLEKLKIDKNKLKIPLKEFWPSGGPRWDGIGKTNTNKYFLIEAKAHIEEAVDYGSGAKAIKSINLIEKSIEEAKNFYSNNQSAYWQKPFYQYANRLAHLYYLKELNELNAYVIFIYFCNAPDVVKPTSKEEWTGHIRTIEKVFALNGKCKNKVNFLIDTDKLK</sequence>
<organism evidence="1 2">
    <name type="scientific">Flavobacterium orientale</name>
    <dbReference type="NCBI Taxonomy" id="1756020"/>
    <lineage>
        <taxon>Bacteria</taxon>
        <taxon>Pseudomonadati</taxon>
        <taxon>Bacteroidota</taxon>
        <taxon>Flavobacteriia</taxon>
        <taxon>Flavobacteriales</taxon>
        <taxon>Flavobacteriaceae</taxon>
        <taxon>Flavobacterium</taxon>
    </lineage>
</organism>
<accession>A0A916Y1I8</accession>